<evidence type="ECO:0000313" key="14">
    <source>
        <dbReference type="Proteomes" id="UP001177769"/>
    </source>
</evidence>
<dbReference type="GO" id="GO:0015628">
    <property type="term" value="P:protein secretion by the type II secretion system"/>
    <property type="evidence" value="ECO:0007669"/>
    <property type="project" value="InterPro"/>
</dbReference>
<name>A0AA95SM49_9BURK</name>
<dbReference type="Pfam" id="PF07963">
    <property type="entry name" value="N_methyl"/>
    <property type="match status" value="1"/>
</dbReference>
<feature type="transmembrane region" description="Helical" evidence="11">
    <location>
        <begin position="12"/>
        <end position="31"/>
    </location>
</feature>
<dbReference type="NCBIfam" id="TIGR02532">
    <property type="entry name" value="IV_pilin_GFxxxE"/>
    <property type="match status" value="1"/>
</dbReference>
<dbReference type="SUPFAM" id="SSF54523">
    <property type="entry name" value="Pili subunits"/>
    <property type="match status" value="1"/>
</dbReference>
<feature type="domain" description="General secretion pathway GspH" evidence="12">
    <location>
        <begin position="46"/>
        <end position="168"/>
    </location>
</feature>
<comment type="similarity">
    <text evidence="9">Belongs to the GSP H family.</text>
</comment>
<keyword evidence="8 11" id="KW-0472">Membrane</keyword>
<evidence type="ECO:0000256" key="9">
    <source>
        <dbReference type="ARBA" id="ARBA00025772"/>
    </source>
</evidence>
<evidence type="ECO:0000256" key="7">
    <source>
        <dbReference type="ARBA" id="ARBA00022989"/>
    </source>
</evidence>
<dbReference type="RefSeq" id="WP_285232095.1">
    <property type="nucleotide sequence ID" value="NZ_CP116346.1"/>
</dbReference>
<dbReference type="KEGG" id="pais:PFX98_19210"/>
<keyword evidence="4" id="KW-0488">Methylation</keyword>
<evidence type="ECO:0000256" key="1">
    <source>
        <dbReference type="ARBA" id="ARBA00004377"/>
    </source>
</evidence>
<evidence type="ECO:0000256" key="8">
    <source>
        <dbReference type="ARBA" id="ARBA00023136"/>
    </source>
</evidence>
<dbReference type="GO" id="GO:0015627">
    <property type="term" value="C:type II protein secretion system complex"/>
    <property type="evidence" value="ECO:0007669"/>
    <property type="project" value="InterPro"/>
</dbReference>
<evidence type="ECO:0000259" key="12">
    <source>
        <dbReference type="Pfam" id="PF12019"/>
    </source>
</evidence>
<dbReference type="InterPro" id="IPR012902">
    <property type="entry name" value="N_methyl_site"/>
</dbReference>
<reference evidence="13" key="1">
    <citation type="submission" date="2023-01" db="EMBL/GenBank/DDBJ databases">
        <title>Whole genome sequence of Paucibacter sp. S2-9 isolated from pond sediment.</title>
        <authorList>
            <person name="Jung J.Y."/>
        </authorList>
    </citation>
    <scope>NUCLEOTIDE SEQUENCE</scope>
    <source>
        <strain evidence="13">S2-9</strain>
    </source>
</reference>
<dbReference type="InterPro" id="IPR045584">
    <property type="entry name" value="Pilin-like"/>
</dbReference>
<dbReference type="Proteomes" id="UP001177769">
    <property type="component" value="Chromosome"/>
</dbReference>
<dbReference type="InterPro" id="IPR022346">
    <property type="entry name" value="T2SS_GspH"/>
</dbReference>
<protein>
    <recommendedName>
        <fullName evidence="2">Type II secretion system protein H</fullName>
    </recommendedName>
    <alternativeName>
        <fullName evidence="10">General secretion pathway protein H</fullName>
    </alternativeName>
</protein>
<keyword evidence="14" id="KW-1185">Reference proteome</keyword>
<dbReference type="GO" id="GO:0005886">
    <property type="term" value="C:plasma membrane"/>
    <property type="evidence" value="ECO:0007669"/>
    <property type="project" value="UniProtKB-SubCell"/>
</dbReference>
<keyword evidence="5" id="KW-0997">Cell inner membrane</keyword>
<evidence type="ECO:0000256" key="3">
    <source>
        <dbReference type="ARBA" id="ARBA00022475"/>
    </source>
</evidence>
<evidence type="ECO:0000256" key="5">
    <source>
        <dbReference type="ARBA" id="ARBA00022519"/>
    </source>
</evidence>
<dbReference type="EMBL" id="CP116346">
    <property type="protein sequence ID" value="WIT11017.1"/>
    <property type="molecule type" value="Genomic_DNA"/>
</dbReference>
<evidence type="ECO:0000256" key="6">
    <source>
        <dbReference type="ARBA" id="ARBA00022692"/>
    </source>
</evidence>
<evidence type="ECO:0000256" key="4">
    <source>
        <dbReference type="ARBA" id="ARBA00022481"/>
    </source>
</evidence>
<evidence type="ECO:0000313" key="13">
    <source>
        <dbReference type="EMBL" id="WIT11017.1"/>
    </source>
</evidence>
<keyword evidence="3" id="KW-1003">Cell membrane</keyword>
<keyword evidence="6 11" id="KW-0812">Transmembrane</keyword>
<organism evidence="13 14">
    <name type="scientific">Paucibacter sediminis</name>
    <dbReference type="NCBI Taxonomy" id="3019553"/>
    <lineage>
        <taxon>Bacteria</taxon>
        <taxon>Pseudomonadati</taxon>
        <taxon>Pseudomonadota</taxon>
        <taxon>Betaproteobacteria</taxon>
        <taxon>Burkholderiales</taxon>
        <taxon>Sphaerotilaceae</taxon>
        <taxon>Roseateles</taxon>
    </lineage>
</organism>
<proteinExistence type="inferred from homology"/>
<sequence>MSRTSVNLRGIGIIEVMVTLAILGLLAGAAWPNMADMLARHRVTVAASELRSDLALARSEASIRNISTIVTFGSSDSMSCYTIYSRNGEVGRCTCTAQPGSACIGSFVEVKTVQRLARDGVLITTLNEWSKVGPRLQFSPPRMTPDPVDFRALVKSNRVGQLQVSMNAIGRISTCTPDGSMPGVIAC</sequence>
<evidence type="ECO:0000256" key="2">
    <source>
        <dbReference type="ARBA" id="ARBA00021549"/>
    </source>
</evidence>
<gene>
    <name evidence="13" type="ORF">PFX98_19210</name>
</gene>
<dbReference type="AlphaFoldDB" id="A0AA95SM49"/>
<comment type="subcellular location">
    <subcellularLocation>
        <location evidence="1">Cell inner membrane</location>
        <topology evidence="1">Single-pass membrane protein</topology>
    </subcellularLocation>
</comment>
<accession>A0AA95SM49</accession>
<dbReference type="Gene3D" id="3.30.700.10">
    <property type="entry name" value="Glycoprotein, Type 4 Pilin"/>
    <property type="match status" value="1"/>
</dbReference>
<evidence type="ECO:0000256" key="10">
    <source>
        <dbReference type="ARBA" id="ARBA00030775"/>
    </source>
</evidence>
<keyword evidence="7 11" id="KW-1133">Transmembrane helix</keyword>
<dbReference type="Pfam" id="PF12019">
    <property type="entry name" value="GspH"/>
    <property type="match status" value="1"/>
</dbReference>
<evidence type="ECO:0000256" key="11">
    <source>
        <dbReference type="SAM" id="Phobius"/>
    </source>
</evidence>